<dbReference type="Proteomes" id="UP000821866">
    <property type="component" value="Chromosome 7"/>
</dbReference>
<organism evidence="1 2">
    <name type="scientific">Rhipicephalus microplus</name>
    <name type="common">Cattle tick</name>
    <name type="synonym">Boophilus microplus</name>
    <dbReference type="NCBI Taxonomy" id="6941"/>
    <lineage>
        <taxon>Eukaryota</taxon>
        <taxon>Metazoa</taxon>
        <taxon>Ecdysozoa</taxon>
        <taxon>Arthropoda</taxon>
        <taxon>Chelicerata</taxon>
        <taxon>Arachnida</taxon>
        <taxon>Acari</taxon>
        <taxon>Parasitiformes</taxon>
        <taxon>Ixodida</taxon>
        <taxon>Ixodoidea</taxon>
        <taxon>Ixodidae</taxon>
        <taxon>Rhipicephalinae</taxon>
        <taxon>Rhipicephalus</taxon>
        <taxon>Boophilus</taxon>
    </lineage>
</organism>
<protein>
    <recommendedName>
        <fullName evidence="3">Tick transposon</fullName>
    </recommendedName>
</protein>
<reference evidence="1" key="1">
    <citation type="journal article" date="2020" name="Cell">
        <title>Large-Scale Comparative Analyses of Tick Genomes Elucidate Their Genetic Diversity and Vector Capacities.</title>
        <authorList>
            <consortium name="Tick Genome and Microbiome Consortium (TIGMIC)"/>
            <person name="Jia N."/>
            <person name="Wang J."/>
            <person name="Shi W."/>
            <person name="Du L."/>
            <person name="Sun Y."/>
            <person name="Zhan W."/>
            <person name="Jiang J.F."/>
            <person name="Wang Q."/>
            <person name="Zhang B."/>
            <person name="Ji P."/>
            <person name="Bell-Sakyi L."/>
            <person name="Cui X.M."/>
            <person name="Yuan T.T."/>
            <person name="Jiang B.G."/>
            <person name="Yang W.F."/>
            <person name="Lam T.T."/>
            <person name="Chang Q.C."/>
            <person name="Ding S.J."/>
            <person name="Wang X.J."/>
            <person name="Zhu J.G."/>
            <person name="Ruan X.D."/>
            <person name="Zhao L."/>
            <person name="Wei J.T."/>
            <person name="Ye R.Z."/>
            <person name="Que T.C."/>
            <person name="Du C.H."/>
            <person name="Zhou Y.H."/>
            <person name="Cheng J.X."/>
            <person name="Dai P.F."/>
            <person name="Guo W.B."/>
            <person name="Han X.H."/>
            <person name="Huang E.J."/>
            <person name="Li L.F."/>
            <person name="Wei W."/>
            <person name="Gao Y.C."/>
            <person name="Liu J.Z."/>
            <person name="Shao H.Z."/>
            <person name="Wang X."/>
            <person name="Wang C.C."/>
            <person name="Yang T.C."/>
            <person name="Huo Q.B."/>
            <person name="Li W."/>
            <person name="Chen H.Y."/>
            <person name="Chen S.E."/>
            <person name="Zhou L.G."/>
            <person name="Ni X.B."/>
            <person name="Tian J.H."/>
            <person name="Sheng Y."/>
            <person name="Liu T."/>
            <person name="Pan Y.S."/>
            <person name="Xia L.Y."/>
            <person name="Li J."/>
            <person name="Zhao F."/>
            <person name="Cao W.C."/>
        </authorList>
    </citation>
    <scope>NUCLEOTIDE SEQUENCE</scope>
    <source>
        <strain evidence="1">Rmic-2018</strain>
    </source>
</reference>
<evidence type="ECO:0008006" key="3">
    <source>
        <dbReference type="Google" id="ProtNLM"/>
    </source>
</evidence>
<keyword evidence="2" id="KW-1185">Reference proteome</keyword>
<dbReference type="EMBL" id="JABSTU010000009">
    <property type="protein sequence ID" value="KAH8022426.1"/>
    <property type="molecule type" value="Genomic_DNA"/>
</dbReference>
<comment type="caution">
    <text evidence="1">The sequence shown here is derived from an EMBL/GenBank/DDBJ whole genome shotgun (WGS) entry which is preliminary data.</text>
</comment>
<accession>A0A9J6DJY0</accession>
<dbReference type="AlphaFoldDB" id="A0A9J6DJY0"/>
<evidence type="ECO:0000313" key="2">
    <source>
        <dbReference type="Proteomes" id="UP000821866"/>
    </source>
</evidence>
<proteinExistence type="predicted"/>
<reference evidence="1" key="2">
    <citation type="submission" date="2021-09" db="EMBL/GenBank/DDBJ databases">
        <authorList>
            <person name="Jia N."/>
            <person name="Wang J."/>
            <person name="Shi W."/>
            <person name="Du L."/>
            <person name="Sun Y."/>
            <person name="Zhan W."/>
            <person name="Jiang J."/>
            <person name="Wang Q."/>
            <person name="Zhang B."/>
            <person name="Ji P."/>
            <person name="Sakyi L.B."/>
            <person name="Cui X."/>
            <person name="Yuan T."/>
            <person name="Jiang B."/>
            <person name="Yang W."/>
            <person name="Lam T.T.-Y."/>
            <person name="Chang Q."/>
            <person name="Ding S."/>
            <person name="Wang X."/>
            <person name="Zhu J."/>
            <person name="Ruan X."/>
            <person name="Zhao L."/>
            <person name="Wei J."/>
            <person name="Que T."/>
            <person name="Du C."/>
            <person name="Cheng J."/>
            <person name="Dai P."/>
            <person name="Han X."/>
            <person name="Huang E."/>
            <person name="Gao Y."/>
            <person name="Liu J."/>
            <person name="Shao H."/>
            <person name="Ye R."/>
            <person name="Li L."/>
            <person name="Wei W."/>
            <person name="Wang X."/>
            <person name="Wang C."/>
            <person name="Huo Q."/>
            <person name="Li W."/>
            <person name="Guo W."/>
            <person name="Chen H."/>
            <person name="Chen S."/>
            <person name="Zhou L."/>
            <person name="Zhou L."/>
            <person name="Ni X."/>
            <person name="Tian J."/>
            <person name="Zhou Y."/>
            <person name="Sheng Y."/>
            <person name="Liu T."/>
            <person name="Pan Y."/>
            <person name="Xia L."/>
            <person name="Li J."/>
            <person name="Zhao F."/>
            <person name="Cao W."/>
        </authorList>
    </citation>
    <scope>NUCLEOTIDE SEQUENCE</scope>
    <source>
        <strain evidence="1">Rmic-2018</strain>
        <tissue evidence="1">Larvae</tissue>
    </source>
</reference>
<evidence type="ECO:0000313" key="1">
    <source>
        <dbReference type="EMBL" id="KAH8022426.1"/>
    </source>
</evidence>
<sequence length="251" mass="27737">MNDPGPSQATTPGLAPVPVYCAGALRQRDPPIFGGTEDQDVDNWIAEYELAFCSLIICGYQRDEDLFSSQNQRLGLAHLGHPACLRGGSARLICYHDGVSSTRRKFFVEEVTQGQRWPTVGASRAGTKSWAAHSNSATTISESCSQFSRGATQKSIIIKAIRMLVLLKGTKIIIRPRAAMYKWLVSECNKINALIRRVLKLALGISIRTHTEDLLKRGFLNTFKKIAEAQELSQFLRLFSTPADIVLLGML</sequence>
<gene>
    <name evidence="1" type="ORF">HPB51_024420</name>
</gene>
<name>A0A9J6DJY0_RHIMP</name>